<comment type="caution">
    <text evidence="3">The sequence shown here is derived from an EMBL/GenBank/DDBJ whole genome shotgun (WGS) entry which is preliminary data.</text>
</comment>
<dbReference type="GeneID" id="81360483"/>
<dbReference type="InterPro" id="IPR038595">
    <property type="entry name" value="LOR_sf"/>
</dbReference>
<keyword evidence="4" id="KW-1185">Reference proteome</keyword>
<evidence type="ECO:0000313" key="3">
    <source>
        <dbReference type="EMBL" id="KAJ5090329.1"/>
    </source>
</evidence>
<dbReference type="Gene3D" id="2.40.160.200">
    <property type="entry name" value="LURP1-related"/>
    <property type="match status" value="1"/>
</dbReference>
<protein>
    <recommendedName>
        <fullName evidence="5">Tubby C-terminal-like domain-containing protein</fullName>
    </recommendedName>
</protein>
<dbReference type="InterPro" id="IPR007612">
    <property type="entry name" value="LOR"/>
</dbReference>
<dbReference type="OrthoDB" id="97518at2759"/>
<accession>A0A9W9K249</accession>
<evidence type="ECO:0000256" key="1">
    <source>
        <dbReference type="ARBA" id="ARBA00005437"/>
    </source>
</evidence>
<comment type="similarity">
    <text evidence="1">Belongs to the LOR family.</text>
</comment>
<gene>
    <name evidence="3" type="ORF">N7532_009013</name>
</gene>
<organism evidence="3 4">
    <name type="scientific">Penicillium argentinense</name>
    <dbReference type="NCBI Taxonomy" id="1131581"/>
    <lineage>
        <taxon>Eukaryota</taxon>
        <taxon>Fungi</taxon>
        <taxon>Dikarya</taxon>
        <taxon>Ascomycota</taxon>
        <taxon>Pezizomycotina</taxon>
        <taxon>Eurotiomycetes</taxon>
        <taxon>Eurotiomycetidae</taxon>
        <taxon>Eurotiales</taxon>
        <taxon>Aspergillaceae</taxon>
        <taxon>Penicillium</taxon>
    </lineage>
</organism>
<keyword evidence="2" id="KW-1133">Transmembrane helix</keyword>
<sequence>MSYTSYAEARMSHMFRPTPRKALRPPTRQLALRPDHIASANAALVLKPGRDDSAEVGYCIEQEDGTPVYTVTGRKFGDRTSREFRDESGLPLFEIHRWAVLSVPFYWYLTLPGSDRKARIATVESQTSLKGGDLKVSFENIAYNPDTKDKGEAQKGITLMVRRHGEALRLFDIVDGDRRVGEVRESIRFNEKLFLTKKSRRQGARPAMEIVVVPGVDASLVAAIAVILSDWYFGSG</sequence>
<dbReference type="EMBL" id="JAPQKI010000009">
    <property type="protein sequence ID" value="KAJ5090329.1"/>
    <property type="molecule type" value="Genomic_DNA"/>
</dbReference>
<dbReference type="AlphaFoldDB" id="A0A9W9K249"/>
<dbReference type="Proteomes" id="UP001149074">
    <property type="component" value="Unassembled WGS sequence"/>
</dbReference>
<dbReference type="RefSeq" id="XP_056472310.1">
    <property type="nucleotide sequence ID" value="XM_056621504.1"/>
</dbReference>
<evidence type="ECO:0000313" key="4">
    <source>
        <dbReference type="Proteomes" id="UP001149074"/>
    </source>
</evidence>
<evidence type="ECO:0008006" key="5">
    <source>
        <dbReference type="Google" id="ProtNLM"/>
    </source>
</evidence>
<name>A0A9W9K249_9EURO</name>
<proteinExistence type="inferred from homology"/>
<dbReference type="SUPFAM" id="SSF54518">
    <property type="entry name" value="Tubby C-terminal domain-like"/>
    <property type="match status" value="1"/>
</dbReference>
<reference evidence="3" key="1">
    <citation type="submission" date="2022-11" db="EMBL/GenBank/DDBJ databases">
        <authorList>
            <person name="Petersen C."/>
        </authorList>
    </citation>
    <scope>NUCLEOTIDE SEQUENCE</scope>
    <source>
        <strain evidence="3">IBT 30761</strain>
    </source>
</reference>
<evidence type="ECO:0000256" key="2">
    <source>
        <dbReference type="SAM" id="Phobius"/>
    </source>
</evidence>
<keyword evidence="2" id="KW-0472">Membrane</keyword>
<keyword evidence="2" id="KW-0812">Transmembrane</keyword>
<feature type="transmembrane region" description="Helical" evidence="2">
    <location>
        <begin position="207"/>
        <end position="233"/>
    </location>
</feature>
<dbReference type="InterPro" id="IPR025659">
    <property type="entry name" value="Tubby-like_C"/>
</dbReference>
<dbReference type="Pfam" id="PF04525">
    <property type="entry name" value="LOR"/>
    <property type="match status" value="1"/>
</dbReference>
<reference evidence="3" key="2">
    <citation type="journal article" date="2023" name="IMA Fungus">
        <title>Comparative genomic study of the Penicillium genus elucidates a diverse pangenome and 15 lateral gene transfer events.</title>
        <authorList>
            <person name="Petersen C."/>
            <person name="Sorensen T."/>
            <person name="Nielsen M.R."/>
            <person name="Sondergaard T.E."/>
            <person name="Sorensen J.L."/>
            <person name="Fitzpatrick D.A."/>
            <person name="Frisvad J.C."/>
            <person name="Nielsen K.L."/>
        </authorList>
    </citation>
    <scope>NUCLEOTIDE SEQUENCE</scope>
    <source>
        <strain evidence="3">IBT 30761</strain>
    </source>
</reference>